<dbReference type="RefSeq" id="WP_129004620.1">
    <property type="nucleotide sequence ID" value="NZ_SDHZ01000002.1"/>
</dbReference>
<evidence type="ECO:0000259" key="2">
    <source>
        <dbReference type="Pfam" id="PF13568"/>
    </source>
</evidence>
<organism evidence="3 4">
    <name type="scientific">Filimonas effusa</name>
    <dbReference type="NCBI Taxonomy" id="2508721"/>
    <lineage>
        <taxon>Bacteria</taxon>
        <taxon>Pseudomonadati</taxon>
        <taxon>Bacteroidota</taxon>
        <taxon>Chitinophagia</taxon>
        <taxon>Chitinophagales</taxon>
        <taxon>Chitinophagaceae</taxon>
        <taxon>Filimonas</taxon>
    </lineage>
</organism>
<sequence>MNCKWILLMAAIMVTTAAGAQKINLGIKAGINMSANSGNGMNSSLQQGIDVGAFSEIALGKKWSVNPELYFSHRSTERADNFMTYYVNEGVASSDKDIKLSYISVPVLLSYKLSSVISFQAGPQFNWLVFEDDNLLKNGRDAFTKTDLGVAAGVTLTLEKFRIYGRYTQGFSDVNGIDGRHDWKSRQLQLGAALSLFNWK</sequence>
<evidence type="ECO:0000256" key="1">
    <source>
        <dbReference type="SAM" id="SignalP"/>
    </source>
</evidence>
<evidence type="ECO:0000313" key="4">
    <source>
        <dbReference type="Proteomes" id="UP000290545"/>
    </source>
</evidence>
<accession>A0A4Q1D5C2</accession>
<feature type="domain" description="Outer membrane protein beta-barrel" evidence="2">
    <location>
        <begin position="20"/>
        <end position="174"/>
    </location>
</feature>
<protein>
    <submittedName>
        <fullName evidence="3">PorT family protein</fullName>
    </submittedName>
</protein>
<gene>
    <name evidence="3" type="ORF">ESB13_15885</name>
</gene>
<reference evidence="3 4" key="1">
    <citation type="submission" date="2019-01" db="EMBL/GenBank/DDBJ databases">
        <title>Filimonas sp. strain TTM-71.</title>
        <authorList>
            <person name="Chen W.-M."/>
        </authorList>
    </citation>
    <scope>NUCLEOTIDE SEQUENCE [LARGE SCALE GENOMIC DNA]</scope>
    <source>
        <strain evidence="3 4">TTM-71</strain>
    </source>
</reference>
<feature type="signal peptide" evidence="1">
    <location>
        <begin position="1"/>
        <end position="20"/>
    </location>
</feature>
<evidence type="ECO:0000313" key="3">
    <source>
        <dbReference type="EMBL" id="RXK83568.1"/>
    </source>
</evidence>
<dbReference type="OrthoDB" id="947434at2"/>
<keyword evidence="4" id="KW-1185">Reference proteome</keyword>
<dbReference type="Proteomes" id="UP000290545">
    <property type="component" value="Unassembled WGS sequence"/>
</dbReference>
<dbReference type="EMBL" id="SDHZ01000002">
    <property type="protein sequence ID" value="RXK83568.1"/>
    <property type="molecule type" value="Genomic_DNA"/>
</dbReference>
<proteinExistence type="predicted"/>
<keyword evidence="1" id="KW-0732">Signal</keyword>
<name>A0A4Q1D5C2_9BACT</name>
<feature type="chain" id="PRO_5020226204" evidence="1">
    <location>
        <begin position="21"/>
        <end position="200"/>
    </location>
</feature>
<dbReference type="InterPro" id="IPR025665">
    <property type="entry name" value="Beta-barrel_OMP_2"/>
</dbReference>
<dbReference type="Pfam" id="PF13568">
    <property type="entry name" value="OMP_b-brl_2"/>
    <property type="match status" value="1"/>
</dbReference>
<dbReference type="AlphaFoldDB" id="A0A4Q1D5C2"/>
<comment type="caution">
    <text evidence="3">The sequence shown here is derived from an EMBL/GenBank/DDBJ whole genome shotgun (WGS) entry which is preliminary data.</text>
</comment>